<accession>A0ABP8DZ17</accession>
<sequence length="106" mass="11622">MSRPDVFSKRIVDKRAALWGVGGASRRRFADVGTRSVNGSDLAIGVQLWSCCLEEPAACRALGEHLGSRMTRGVRMVLAHRKKPPLLIFPSRHAAEIYETCGEPSC</sequence>
<organism evidence="1 2">
    <name type="scientific">Frondihabitans peucedani</name>
    <dbReference type="NCBI Taxonomy" id="598626"/>
    <lineage>
        <taxon>Bacteria</taxon>
        <taxon>Bacillati</taxon>
        <taxon>Actinomycetota</taxon>
        <taxon>Actinomycetes</taxon>
        <taxon>Micrococcales</taxon>
        <taxon>Microbacteriaceae</taxon>
        <taxon>Frondihabitans</taxon>
    </lineage>
</organism>
<evidence type="ECO:0000313" key="2">
    <source>
        <dbReference type="Proteomes" id="UP001501594"/>
    </source>
</evidence>
<keyword evidence="2" id="KW-1185">Reference proteome</keyword>
<comment type="caution">
    <text evidence="1">The sequence shown here is derived from an EMBL/GenBank/DDBJ whole genome shotgun (WGS) entry which is preliminary data.</text>
</comment>
<proteinExistence type="predicted"/>
<gene>
    <name evidence="1" type="ORF">GCM10022256_07790</name>
</gene>
<dbReference type="Proteomes" id="UP001501594">
    <property type="component" value="Unassembled WGS sequence"/>
</dbReference>
<name>A0ABP8DZ17_9MICO</name>
<reference evidence="2" key="1">
    <citation type="journal article" date="2019" name="Int. J. Syst. Evol. Microbiol.">
        <title>The Global Catalogue of Microorganisms (GCM) 10K type strain sequencing project: providing services to taxonomists for standard genome sequencing and annotation.</title>
        <authorList>
            <consortium name="The Broad Institute Genomics Platform"/>
            <consortium name="The Broad Institute Genome Sequencing Center for Infectious Disease"/>
            <person name="Wu L."/>
            <person name="Ma J."/>
        </authorList>
    </citation>
    <scope>NUCLEOTIDE SEQUENCE [LARGE SCALE GENOMIC DNA]</scope>
    <source>
        <strain evidence="2">JCM 17442</strain>
    </source>
</reference>
<protein>
    <submittedName>
        <fullName evidence="1">Uncharacterized protein</fullName>
    </submittedName>
</protein>
<dbReference type="EMBL" id="BAABAU010000001">
    <property type="protein sequence ID" value="GAA4265167.1"/>
    <property type="molecule type" value="Genomic_DNA"/>
</dbReference>
<evidence type="ECO:0000313" key="1">
    <source>
        <dbReference type="EMBL" id="GAA4265167.1"/>
    </source>
</evidence>